<organism evidence="3 4">
    <name type="scientific">Effusibacillus dendaii</name>
    <dbReference type="NCBI Taxonomy" id="2743772"/>
    <lineage>
        <taxon>Bacteria</taxon>
        <taxon>Bacillati</taxon>
        <taxon>Bacillota</taxon>
        <taxon>Bacilli</taxon>
        <taxon>Bacillales</taxon>
        <taxon>Alicyclobacillaceae</taxon>
        <taxon>Effusibacillus</taxon>
    </lineage>
</organism>
<dbReference type="InterPro" id="IPR008979">
    <property type="entry name" value="Galactose-bd-like_sf"/>
</dbReference>
<dbReference type="KEGG" id="eff:skT53_03110"/>
<gene>
    <name evidence="3" type="ORF">skT53_03110</name>
</gene>
<dbReference type="NCBIfam" id="TIGR00976">
    <property type="entry name" value="CocE_NonD"/>
    <property type="match status" value="1"/>
</dbReference>
<dbReference type="Pfam" id="PF08530">
    <property type="entry name" value="PepX_C"/>
    <property type="match status" value="1"/>
</dbReference>
<reference evidence="3 4" key="1">
    <citation type="submission" date="2020-08" db="EMBL/GenBank/DDBJ databases">
        <title>Complete Genome Sequence of Effusibacillus dendaii Strain skT53, Isolated from Farmland soil.</title>
        <authorList>
            <person name="Konishi T."/>
            <person name="Kawasaki H."/>
        </authorList>
    </citation>
    <scope>NUCLEOTIDE SEQUENCE [LARGE SCALE GENOMIC DNA]</scope>
    <source>
        <strain evidence="4">skT53</strain>
    </source>
</reference>
<name>A0A7I8D931_9BACL</name>
<feature type="compositionally biased region" description="Polar residues" evidence="1">
    <location>
        <begin position="52"/>
        <end position="64"/>
    </location>
</feature>
<dbReference type="InterPro" id="IPR029058">
    <property type="entry name" value="AB_hydrolase_fold"/>
</dbReference>
<feature type="region of interest" description="Disordered" evidence="1">
    <location>
        <begin position="47"/>
        <end position="111"/>
    </location>
</feature>
<dbReference type="GO" id="GO:0008239">
    <property type="term" value="F:dipeptidyl-peptidase activity"/>
    <property type="evidence" value="ECO:0007669"/>
    <property type="project" value="InterPro"/>
</dbReference>
<dbReference type="Proteomes" id="UP000593802">
    <property type="component" value="Chromosome"/>
</dbReference>
<dbReference type="Gene3D" id="3.40.50.1820">
    <property type="entry name" value="alpha/beta hydrolase"/>
    <property type="match status" value="1"/>
</dbReference>
<dbReference type="SUPFAM" id="SSF49785">
    <property type="entry name" value="Galactose-binding domain-like"/>
    <property type="match status" value="1"/>
</dbReference>
<dbReference type="AlphaFoldDB" id="A0A7I8D931"/>
<sequence length="111" mass="12564">MKGINNGVMDEPPVKLHVMGGANQGHWRWENEWPLARTRYTEYYLHDGKSGTVPSLNDGTLNTQKQKKEEQPDAYLHDPKHPTSTIGGNLTRTTPVDKRGPLTSNRLRRAC</sequence>
<evidence type="ECO:0000256" key="1">
    <source>
        <dbReference type="SAM" id="MobiDB-lite"/>
    </source>
</evidence>
<evidence type="ECO:0000313" key="4">
    <source>
        <dbReference type="Proteomes" id="UP000593802"/>
    </source>
</evidence>
<dbReference type="InterPro" id="IPR013736">
    <property type="entry name" value="Xaa-Pro_dipept_C"/>
</dbReference>
<evidence type="ECO:0000313" key="3">
    <source>
        <dbReference type="EMBL" id="BCJ85326.1"/>
    </source>
</evidence>
<evidence type="ECO:0000259" key="2">
    <source>
        <dbReference type="Pfam" id="PF08530"/>
    </source>
</evidence>
<keyword evidence="4" id="KW-1185">Reference proteome</keyword>
<dbReference type="InterPro" id="IPR005674">
    <property type="entry name" value="CocE/Ser_esterase"/>
</dbReference>
<feature type="domain" description="Xaa-Pro dipeptidyl-peptidase C-terminal" evidence="2">
    <location>
        <begin position="6"/>
        <end position="80"/>
    </location>
</feature>
<dbReference type="EMBL" id="AP023366">
    <property type="protein sequence ID" value="BCJ85326.1"/>
    <property type="molecule type" value="Genomic_DNA"/>
</dbReference>
<proteinExistence type="predicted"/>
<feature type="compositionally biased region" description="Polar residues" evidence="1">
    <location>
        <begin position="82"/>
        <end position="94"/>
    </location>
</feature>
<feature type="compositionally biased region" description="Basic and acidic residues" evidence="1">
    <location>
        <begin position="66"/>
        <end position="81"/>
    </location>
</feature>
<accession>A0A7I8D931</accession>
<dbReference type="Gene3D" id="2.60.120.260">
    <property type="entry name" value="Galactose-binding domain-like"/>
    <property type="match status" value="1"/>
</dbReference>
<protein>
    <recommendedName>
        <fullName evidence="2">Xaa-Pro dipeptidyl-peptidase C-terminal domain-containing protein</fullName>
    </recommendedName>
</protein>